<keyword evidence="2" id="KW-0732">Signal</keyword>
<feature type="signal peptide" evidence="2">
    <location>
        <begin position="1"/>
        <end position="21"/>
    </location>
</feature>
<feature type="chain" id="PRO_5025505713" evidence="2">
    <location>
        <begin position="22"/>
        <end position="228"/>
    </location>
</feature>
<dbReference type="EMBL" id="ML977009">
    <property type="protein sequence ID" value="KAF1952633.1"/>
    <property type="molecule type" value="Genomic_DNA"/>
</dbReference>
<dbReference type="AlphaFoldDB" id="A0A6A5TII4"/>
<evidence type="ECO:0000256" key="2">
    <source>
        <dbReference type="SAM" id="SignalP"/>
    </source>
</evidence>
<evidence type="ECO:0000313" key="4">
    <source>
        <dbReference type="Proteomes" id="UP000800035"/>
    </source>
</evidence>
<evidence type="ECO:0000256" key="1">
    <source>
        <dbReference type="SAM" id="MobiDB-lite"/>
    </source>
</evidence>
<feature type="region of interest" description="Disordered" evidence="1">
    <location>
        <begin position="132"/>
        <end position="155"/>
    </location>
</feature>
<protein>
    <submittedName>
        <fullName evidence="3">Uncharacterized protein</fullName>
    </submittedName>
</protein>
<name>A0A6A5TII4_9PLEO</name>
<evidence type="ECO:0000313" key="3">
    <source>
        <dbReference type="EMBL" id="KAF1952633.1"/>
    </source>
</evidence>
<organism evidence="3 4">
    <name type="scientific">Byssothecium circinans</name>
    <dbReference type="NCBI Taxonomy" id="147558"/>
    <lineage>
        <taxon>Eukaryota</taxon>
        <taxon>Fungi</taxon>
        <taxon>Dikarya</taxon>
        <taxon>Ascomycota</taxon>
        <taxon>Pezizomycotina</taxon>
        <taxon>Dothideomycetes</taxon>
        <taxon>Pleosporomycetidae</taxon>
        <taxon>Pleosporales</taxon>
        <taxon>Massarineae</taxon>
        <taxon>Massarinaceae</taxon>
        <taxon>Byssothecium</taxon>
    </lineage>
</organism>
<accession>A0A6A5TII4</accession>
<feature type="compositionally biased region" description="Low complexity" evidence="1">
    <location>
        <begin position="132"/>
        <end position="146"/>
    </location>
</feature>
<proteinExistence type="predicted"/>
<reference evidence="3" key="1">
    <citation type="journal article" date="2020" name="Stud. Mycol.">
        <title>101 Dothideomycetes genomes: a test case for predicting lifestyles and emergence of pathogens.</title>
        <authorList>
            <person name="Haridas S."/>
            <person name="Albert R."/>
            <person name="Binder M."/>
            <person name="Bloem J."/>
            <person name="Labutti K."/>
            <person name="Salamov A."/>
            <person name="Andreopoulos B."/>
            <person name="Baker S."/>
            <person name="Barry K."/>
            <person name="Bills G."/>
            <person name="Bluhm B."/>
            <person name="Cannon C."/>
            <person name="Castanera R."/>
            <person name="Culley D."/>
            <person name="Daum C."/>
            <person name="Ezra D."/>
            <person name="Gonzalez J."/>
            <person name="Henrissat B."/>
            <person name="Kuo A."/>
            <person name="Liang C."/>
            <person name="Lipzen A."/>
            <person name="Lutzoni F."/>
            <person name="Magnuson J."/>
            <person name="Mondo S."/>
            <person name="Nolan M."/>
            <person name="Ohm R."/>
            <person name="Pangilinan J."/>
            <person name="Park H.-J."/>
            <person name="Ramirez L."/>
            <person name="Alfaro M."/>
            <person name="Sun H."/>
            <person name="Tritt A."/>
            <person name="Yoshinaga Y."/>
            <person name="Zwiers L.-H."/>
            <person name="Turgeon B."/>
            <person name="Goodwin S."/>
            <person name="Spatafora J."/>
            <person name="Crous P."/>
            <person name="Grigoriev I."/>
        </authorList>
    </citation>
    <scope>NUCLEOTIDE SEQUENCE</scope>
    <source>
        <strain evidence="3">CBS 675.92</strain>
    </source>
</reference>
<keyword evidence="4" id="KW-1185">Reference proteome</keyword>
<sequence>MAQLKLLLPAILASVSWIAAATHTAVDPLYSSRPSHITRIVPHPTTYNLTSISASPSDPVPTYPSSWNFTLSISPSSSVAPAPVPAANCTTVTTIYVQPTVPSHAHTANISYTSTHSSHNWNHTSTISHGIVGTGTTSHASGHSSGYAPTSVSQNSTYQSPTLTATITSVVLPVIPTTAVGTTSSKASGTATPAQPSEPLFTGGAKKKVELDVGVVGGVVLGIFAMVL</sequence>
<gene>
    <name evidence="3" type="ORF">CC80DRAFT_552130</name>
</gene>
<dbReference type="Proteomes" id="UP000800035">
    <property type="component" value="Unassembled WGS sequence"/>
</dbReference>